<reference evidence="1" key="1">
    <citation type="submission" date="2019-08" db="EMBL/GenBank/DDBJ databases">
        <authorList>
            <person name="Kucharzyk K."/>
            <person name="Murdoch R.W."/>
            <person name="Higgins S."/>
            <person name="Loffler F."/>
        </authorList>
    </citation>
    <scope>NUCLEOTIDE SEQUENCE</scope>
</reference>
<protein>
    <submittedName>
        <fullName evidence="1">Uncharacterized protein</fullName>
    </submittedName>
</protein>
<accession>A0A645J4Y5</accession>
<comment type="caution">
    <text evidence="1">The sequence shown here is derived from an EMBL/GenBank/DDBJ whole genome shotgun (WGS) entry which is preliminary data.</text>
</comment>
<proteinExistence type="predicted"/>
<sequence>MSLGHIPHTRLCPAVGPGFCDVPAVERNGAARRRQKADDRFHKGALPHAVSADNGDDLPLLHMHADAFQDHHLFIAGHHILDL</sequence>
<evidence type="ECO:0000313" key="1">
    <source>
        <dbReference type="EMBL" id="MPN58691.1"/>
    </source>
</evidence>
<name>A0A645J4Y5_9ZZZZ</name>
<gene>
    <name evidence="1" type="ORF">SDC9_206402</name>
</gene>
<organism evidence="1">
    <name type="scientific">bioreactor metagenome</name>
    <dbReference type="NCBI Taxonomy" id="1076179"/>
    <lineage>
        <taxon>unclassified sequences</taxon>
        <taxon>metagenomes</taxon>
        <taxon>ecological metagenomes</taxon>
    </lineage>
</organism>
<dbReference type="AlphaFoldDB" id="A0A645J4Y5"/>
<dbReference type="EMBL" id="VSSQ01131725">
    <property type="protein sequence ID" value="MPN58691.1"/>
    <property type="molecule type" value="Genomic_DNA"/>
</dbReference>